<dbReference type="Proteomes" id="UP001429580">
    <property type="component" value="Unassembled WGS sequence"/>
</dbReference>
<dbReference type="EMBL" id="JAASQI010000008">
    <property type="protein sequence ID" value="NIJ59424.1"/>
    <property type="molecule type" value="Genomic_DNA"/>
</dbReference>
<evidence type="ECO:0000313" key="2">
    <source>
        <dbReference type="EMBL" id="NIJ59424.1"/>
    </source>
</evidence>
<feature type="region of interest" description="Disordered" evidence="1">
    <location>
        <begin position="1"/>
        <end position="51"/>
    </location>
</feature>
<gene>
    <name evidence="2" type="ORF">FHS82_003279</name>
</gene>
<accession>A0ABX0V5Q3</accession>
<sequence>MSAITASASTSAERLATLSPDTIPARERSLAGDETARSGLPADGDARASGEDYSRPNVDFAIAARIAAAIARPLGATRVAVGDFTGSGPISVAGMSAIARHASFGAALNRAAARLSKLEEIFIDTGHLRQLGRSSASSLSLTLATDDPAVVAQASLLVGAAILHRHFLSCTLKSEREALRGILGNDFYLVATREAPVLYAPLAGLAGGSLSIDASIATDDERARDIGRRITATGHATLCLLVERTEPFLAPLFAIRNPPPPDGGNGAGVVAPLTDQHCAHIVKLLQRRFPPWSPIVG</sequence>
<evidence type="ECO:0000313" key="3">
    <source>
        <dbReference type="Proteomes" id="UP001429580"/>
    </source>
</evidence>
<feature type="compositionally biased region" description="Low complexity" evidence="1">
    <location>
        <begin position="1"/>
        <end position="12"/>
    </location>
</feature>
<organism evidence="2 3">
    <name type="scientific">Pseudochelatococcus lubricantis</name>
    <dbReference type="NCBI Taxonomy" id="1538102"/>
    <lineage>
        <taxon>Bacteria</taxon>
        <taxon>Pseudomonadati</taxon>
        <taxon>Pseudomonadota</taxon>
        <taxon>Alphaproteobacteria</taxon>
        <taxon>Hyphomicrobiales</taxon>
        <taxon>Chelatococcaceae</taxon>
        <taxon>Pseudochelatococcus</taxon>
    </lineage>
</organism>
<reference evidence="2 3" key="1">
    <citation type="submission" date="2020-03" db="EMBL/GenBank/DDBJ databases">
        <title>Genomic Encyclopedia of Type Strains, Phase IV (KMG-IV): sequencing the most valuable type-strain genomes for metagenomic binning, comparative biology and taxonomic classification.</title>
        <authorList>
            <person name="Goeker M."/>
        </authorList>
    </citation>
    <scope>NUCLEOTIDE SEQUENCE [LARGE SCALE GENOMIC DNA]</scope>
    <source>
        <strain evidence="2 3">DSM 103870</strain>
    </source>
</reference>
<protein>
    <submittedName>
        <fullName evidence="2">Uncharacterized protein</fullName>
    </submittedName>
</protein>
<feature type="compositionally biased region" description="Basic and acidic residues" evidence="1">
    <location>
        <begin position="24"/>
        <end position="36"/>
    </location>
</feature>
<keyword evidence="3" id="KW-1185">Reference proteome</keyword>
<evidence type="ECO:0000256" key="1">
    <source>
        <dbReference type="SAM" id="MobiDB-lite"/>
    </source>
</evidence>
<proteinExistence type="predicted"/>
<dbReference type="RefSeq" id="WP_166954728.1">
    <property type="nucleotide sequence ID" value="NZ_JAASQI010000008.1"/>
</dbReference>
<comment type="caution">
    <text evidence="2">The sequence shown here is derived from an EMBL/GenBank/DDBJ whole genome shotgun (WGS) entry which is preliminary data.</text>
</comment>
<name>A0ABX0V5Q3_9HYPH</name>